<dbReference type="GO" id="GO:0000155">
    <property type="term" value="F:phosphorelay sensor kinase activity"/>
    <property type="evidence" value="ECO:0007669"/>
    <property type="project" value="InterPro"/>
</dbReference>
<evidence type="ECO:0000313" key="4">
    <source>
        <dbReference type="EMBL" id="TWV91109.1"/>
    </source>
</evidence>
<dbReference type="AlphaFoldDB" id="A0A5C6LK38"/>
<keyword evidence="2" id="KW-0812">Transmembrane</keyword>
<evidence type="ECO:0000256" key="1">
    <source>
        <dbReference type="SAM" id="Coils"/>
    </source>
</evidence>
<dbReference type="InterPro" id="IPR036890">
    <property type="entry name" value="HATPase_C_sf"/>
</dbReference>
<keyword evidence="5" id="KW-1185">Reference proteome</keyword>
<dbReference type="EMBL" id="VOHS01000076">
    <property type="protein sequence ID" value="TWV91109.1"/>
    <property type="molecule type" value="Genomic_DNA"/>
</dbReference>
<keyword evidence="4" id="KW-0418">Kinase</keyword>
<dbReference type="OrthoDB" id="9809908at2"/>
<dbReference type="InterPro" id="IPR010559">
    <property type="entry name" value="Sig_transdc_His_kin_internal"/>
</dbReference>
<dbReference type="Pfam" id="PF06580">
    <property type="entry name" value="His_kinase"/>
    <property type="match status" value="1"/>
</dbReference>
<keyword evidence="1" id="KW-0175">Coiled coil</keyword>
<organism evidence="4 5">
    <name type="scientific">Chitinophaga pinensis</name>
    <dbReference type="NCBI Taxonomy" id="79329"/>
    <lineage>
        <taxon>Bacteria</taxon>
        <taxon>Pseudomonadati</taxon>
        <taxon>Bacteroidota</taxon>
        <taxon>Chitinophagia</taxon>
        <taxon>Chitinophagales</taxon>
        <taxon>Chitinophagaceae</taxon>
        <taxon>Chitinophaga</taxon>
    </lineage>
</organism>
<dbReference type="GO" id="GO:0016020">
    <property type="term" value="C:membrane"/>
    <property type="evidence" value="ECO:0007669"/>
    <property type="project" value="InterPro"/>
</dbReference>
<feature type="coiled-coil region" evidence="1">
    <location>
        <begin position="165"/>
        <end position="192"/>
    </location>
</feature>
<feature type="transmembrane region" description="Helical" evidence="2">
    <location>
        <begin position="55"/>
        <end position="72"/>
    </location>
</feature>
<reference evidence="4 5" key="1">
    <citation type="submission" date="2019-08" db="EMBL/GenBank/DDBJ databases">
        <title>Whole genome sequencing of chitin degrading bacteria Chitinophaga pinensis YS16.</title>
        <authorList>
            <person name="Singh R.P."/>
            <person name="Manchanda G."/>
            <person name="Maurya I.K."/>
            <person name="Joshi N.K."/>
            <person name="Srivastava A.K."/>
        </authorList>
    </citation>
    <scope>NUCLEOTIDE SEQUENCE [LARGE SCALE GENOMIC DNA]</scope>
    <source>
        <strain evidence="4 5">YS-16</strain>
    </source>
</reference>
<evidence type="ECO:0000313" key="5">
    <source>
        <dbReference type="Proteomes" id="UP000318815"/>
    </source>
</evidence>
<evidence type="ECO:0000259" key="3">
    <source>
        <dbReference type="Pfam" id="PF06580"/>
    </source>
</evidence>
<evidence type="ECO:0000256" key="2">
    <source>
        <dbReference type="SAM" id="Phobius"/>
    </source>
</evidence>
<name>A0A5C6LK38_9BACT</name>
<dbReference type="RefSeq" id="WP_146308313.1">
    <property type="nucleotide sequence ID" value="NZ_VOHS01000076.1"/>
</dbReference>
<accession>A0A5C6LK38</accession>
<keyword evidence="4" id="KW-0808">Transferase</keyword>
<comment type="caution">
    <text evidence="4">The sequence shown here is derived from an EMBL/GenBank/DDBJ whole genome shotgun (WGS) entry which is preliminary data.</text>
</comment>
<feature type="transmembrane region" description="Helical" evidence="2">
    <location>
        <begin position="15"/>
        <end position="35"/>
    </location>
</feature>
<feature type="domain" description="Signal transduction histidine kinase internal region" evidence="3">
    <location>
        <begin position="184"/>
        <end position="262"/>
    </location>
</feature>
<proteinExistence type="predicted"/>
<keyword evidence="2" id="KW-0472">Membrane</keyword>
<protein>
    <submittedName>
        <fullName evidence="4">Sensor histidine kinase</fullName>
    </submittedName>
</protein>
<gene>
    <name evidence="4" type="ORF">FEF09_29000</name>
</gene>
<dbReference type="Proteomes" id="UP000318815">
    <property type="component" value="Unassembled WGS sequence"/>
</dbReference>
<dbReference type="PANTHER" id="PTHR34220">
    <property type="entry name" value="SENSOR HISTIDINE KINASE YPDA"/>
    <property type="match status" value="1"/>
</dbReference>
<keyword evidence="2" id="KW-1133">Transmembrane helix</keyword>
<dbReference type="InterPro" id="IPR050640">
    <property type="entry name" value="Bact_2-comp_sensor_kinase"/>
</dbReference>
<feature type="transmembrane region" description="Helical" evidence="2">
    <location>
        <begin position="93"/>
        <end position="114"/>
    </location>
</feature>
<dbReference type="Gene3D" id="3.30.565.10">
    <property type="entry name" value="Histidine kinase-like ATPase, C-terminal domain"/>
    <property type="match status" value="1"/>
</dbReference>
<feature type="transmembrane region" description="Helical" evidence="2">
    <location>
        <begin position="134"/>
        <end position="157"/>
    </location>
</feature>
<sequence length="366" mass="42147">MAGTKTDKDKFFNKYYRAFVIPLGFLLYVFVSYVINPFSRYWEYVSRLSAFRQLIELFIALIISWVIAEISLATARWMDRWLQWEEQPLKRSIIQTVVVLLAVVIVLNIFDYTLFKLCPPPEEVKDNFDKVDAWQFFVVCSLVSILISAVHTGNYFLKRWKNSMLEAAQLQLDAAQLKETAMQAQLQSLKLQLDPHFLFNNFSTLSALIEEDPALATSFLEKLSRVYRYMIANLNSDVISLSQELNFIASYIFLIDIRHGSNVNINVKVSDANKDKGIPPITLQLLIENAIKHNIASAQQPLHITIYDEGDDLIVKNNIQLIQHTLPSTGLGLENIRKRYALLFEKEVEIDDTKSAFLVRLPLVDF</sequence>
<dbReference type="PANTHER" id="PTHR34220:SF7">
    <property type="entry name" value="SENSOR HISTIDINE KINASE YPDA"/>
    <property type="match status" value="1"/>
</dbReference>